<evidence type="ECO:0000259" key="3">
    <source>
        <dbReference type="Pfam" id="PF21788"/>
    </source>
</evidence>
<feature type="transmembrane region" description="Helical" evidence="1">
    <location>
        <begin position="373"/>
        <end position="392"/>
    </location>
</feature>
<feature type="domain" description="Transposable element P transposase-like GTP-binding insertion" evidence="3">
    <location>
        <begin position="170"/>
        <end position="284"/>
    </location>
</feature>
<proteinExistence type="predicted"/>
<dbReference type="InterPro" id="IPR048365">
    <property type="entry name" value="TNP-like_RNaseH_N"/>
</dbReference>
<dbReference type="EMBL" id="KQ980300">
    <property type="protein sequence ID" value="KYN16814.1"/>
    <property type="molecule type" value="Genomic_DNA"/>
</dbReference>
<keyword evidence="1" id="KW-0812">Transmembrane</keyword>
<dbReference type="STRING" id="471704.A0A151J320"/>
<evidence type="ECO:0000259" key="2">
    <source>
        <dbReference type="Pfam" id="PF21787"/>
    </source>
</evidence>
<reference evidence="4 5" key="1">
    <citation type="submission" date="2015-09" db="EMBL/GenBank/DDBJ databases">
        <title>Trachymyrmex cornetzi WGS genome.</title>
        <authorList>
            <person name="Nygaard S."/>
            <person name="Hu H."/>
            <person name="Boomsma J."/>
            <person name="Zhang G."/>
        </authorList>
    </citation>
    <scope>NUCLEOTIDE SEQUENCE [LARGE SCALE GENOMIC DNA]</scope>
    <source>
        <strain evidence="4">Tcor2-1</strain>
        <tissue evidence="4">Whole body</tissue>
    </source>
</reference>
<dbReference type="InterPro" id="IPR048366">
    <property type="entry name" value="TNP-like_GBD"/>
</dbReference>
<evidence type="ECO:0000313" key="5">
    <source>
        <dbReference type="Proteomes" id="UP000078492"/>
    </source>
</evidence>
<dbReference type="Pfam" id="PF21787">
    <property type="entry name" value="TNP-like_RNaseH_N"/>
    <property type="match status" value="1"/>
</dbReference>
<feature type="domain" description="Transposable element P transposase-like RNase H" evidence="2">
    <location>
        <begin position="1"/>
        <end position="127"/>
    </location>
</feature>
<evidence type="ECO:0000256" key="1">
    <source>
        <dbReference type="SAM" id="Phobius"/>
    </source>
</evidence>
<evidence type="ECO:0000313" key="4">
    <source>
        <dbReference type="EMBL" id="KYN16814.1"/>
    </source>
</evidence>
<organism evidence="4 5">
    <name type="scientific">Trachymyrmex cornetzi</name>
    <dbReference type="NCBI Taxonomy" id="471704"/>
    <lineage>
        <taxon>Eukaryota</taxon>
        <taxon>Metazoa</taxon>
        <taxon>Ecdysozoa</taxon>
        <taxon>Arthropoda</taxon>
        <taxon>Hexapoda</taxon>
        <taxon>Insecta</taxon>
        <taxon>Pterygota</taxon>
        <taxon>Neoptera</taxon>
        <taxon>Endopterygota</taxon>
        <taxon>Hymenoptera</taxon>
        <taxon>Apocrita</taxon>
        <taxon>Aculeata</taxon>
        <taxon>Formicoidea</taxon>
        <taxon>Formicidae</taxon>
        <taxon>Myrmicinae</taxon>
        <taxon>Trachymyrmex</taxon>
    </lineage>
</organism>
<dbReference type="Proteomes" id="UP000078492">
    <property type="component" value="Unassembled WGS sequence"/>
</dbReference>
<keyword evidence="1" id="KW-1133">Transmembrane helix</keyword>
<protein>
    <submittedName>
        <fullName evidence="4">THAP domain-containing protein 9</fullName>
    </submittedName>
</protein>
<keyword evidence="1" id="KW-0472">Membrane</keyword>
<dbReference type="Pfam" id="PF21788">
    <property type="entry name" value="TNP-like_GBD"/>
    <property type="match status" value="1"/>
</dbReference>
<dbReference type="AlphaFoldDB" id="A0A151J320"/>
<gene>
    <name evidence="4" type="ORF">ALC57_10920</name>
</gene>
<sequence length="530" mass="61098">MLKEKSAAMKPEERRGTLVHDEMKLSESVAFMEHDLTKLGFVDLGQHTPENQKNARADQALVFLFQPFRGQWIQSIAAFLSKGCAPSASLRHLTMECIILLEKSGFYVDVVTSDAATWNRSMWKLFGLNVSTLEASCVHPCASSNGCSESSDDNDVPMETRRLWFCYDFSHLLQHFRNFLVSNEETHTPDGIVKLKHFRAVIRNDGGERHLGLKIAHKLTHDHLNPQYYQKMNVEMTLDLFSPNVAVAMKMYSEFDNNLKDCEATIIFIHRINNLIKAMTSRSSENALKKDSASYNVRINQSILEFQNYLCEWKKIAATKGCEMKKKFMSESTYYGFHITLRTTIELMDFLTMKYGFNFLMTSRLKILLRYDTIYLIIIIINTQFIVVLFTFAQGIFRMIRGCCGSTDTPDPLLFIQIYRLLSFYSLVRPPKGSNVEGIKIFDSLLSMKNIPMRNENKDNWKQVLDEIITRGEQTSTQGAKQTHDCDYISDVNEYVQTYFAGFISRKVERWTSCSVCLVGNKKRREFATR</sequence>
<accession>A0A151J320</accession>
<keyword evidence="5" id="KW-1185">Reference proteome</keyword>
<name>A0A151J320_9HYME</name>